<keyword evidence="3" id="KW-0812">Transmembrane</keyword>
<organism evidence="5 6">
    <name type="scientific">Psychroflexus maritimus</name>
    <dbReference type="NCBI Taxonomy" id="2714865"/>
    <lineage>
        <taxon>Bacteria</taxon>
        <taxon>Pseudomonadati</taxon>
        <taxon>Bacteroidota</taxon>
        <taxon>Flavobacteriia</taxon>
        <taxon>Flavobacteriales</taxon>
        <taxon>Flavobacteriaceae</taxon>
        <taxon>Psychroflexus</taxon>
    </lineage>
</organism>
<dbReference type="InterPro" id="IPR006143">
    <property type="entry name" value="RND_pump_MFP"/>
</dbReference>
<dbReference type="AlphaFoldDB" id="A0A967ACH0"/>
<feature type="coiled-coil region" evidence="2">
    <location>
        <begin position="97"/>
        <end position="158"/>
    </location>
</feature>
<evidence type="ECO:0000313" key="6">
    <source>
        <dbReference type="Proteomes" id="UP000643701"/>
    </source>
</evidence>
<feature type="transmembrane region" description="Helical" evidence="3">
    <location>
        <begin position="7"/>
        <end position="25"/>
    </location>
</feature>
<accession>A0A967ACH0</accession>
<proteinExistence type="inferred from homology"/>
<dbReference type="Gene3D" id="2.40.50.100">
    <property type="match status" value="1"/>
</dbReference>
<evidence type="ECO:0000256" key="3">
    <source>
        <dbReference type="SAM" id="Phobius"/>
    </source>
</evidence>
<evidence type="ECO:0000313" key="5">
    <source>
        <dbReference type="EMBL" id="NGZ89717.1"/>
    </source>
</evidence>
<dbReference type="GO" id="GO:1990281">
    <property type="term" value="C:efflux pump complex"/>
    <property type="evidence" value="ECO:0007669"/>
    <property type="project" value="TreeGrafter"/>
</dbReference>
<dbReference type="Gene3D" id="6.20.50.140">
    <property type="match status" value="1"/>
</dbReference>
<dbReference type="PANTHER" id="PTHR30469">
    <property type="entry name" value="MULTIDRUG RESISTANCE PROTEIN MDTA"/>
    <property type="match status" value="1"/>
</dbReference>
<evidence type="ECO:0000256" key="1">
    <source>
        <dbReference type="ARBA" id="ARBA00009477"/>
    </source>
</evidence>
<dbReference type="SUPFAM" id="SSF111369">
    <property type="entry name" value="HlyD-like secretion proteins"/>
    <property type="match status" value="1"/>
</dbReference>
<dbReference type="NCBIfam" id="TIGR01730">
    <property type="entry name" value="RND_mfp"/>
    <property type="match status" value="1"/>
</dbReference>
<protein>
    <submittedName>
        <fullName evidence="5">Efflux RND transporter periplasmic adaptor subunit</fullName>
    </submittedName>
</protein>
<dbReference type="RefSeq" id="WP_166399980.1">
    <property type="nucleotide sequence ID" value="NZ_JAANAS010000040.1"/>
</dbReference>
<dbReference type="GO" id="GO:0015562">
    <property type="term" value="F:efflux transmembrane transporter activity"/>
    <property type="evidence" value="ECO:0007669"/>
    <property type="project" value="InterPro"/>
</dbReference>
<dbReference type="Pfam" id="PF25893">
    <property type="entry name" value="HH_CzcB"/>
    <property type="match status" value="1"/>
</dbReference>
<dbReference type="Gene3D" id="2.40.30.170">
    <property type="match status" value="1"/>
</dbReference>
<keyword evidence="3" id="KW-1133">Transmembrane helix</keyword>
<name>A0A967ACH0_9FLAO</name>
<dbReference type="Gene3D" id="1.10.287.470">
    <property type="entry name" value="Helix hairpin bin"/>
    <property type="match status" value="1"/>
</dbReference>
<sequence length="375" mass="41608">MKKGVTIFILLLIVALFGGSLYYLYQKNNESPEVFTTEEPTEETIIRKTVATGTIIPREEVEVKPNISGIIDKMFVKPGDSIKAGDMVAELKVVPNITNLNSAKNQVRQAKINLDNERRVFERQKELFDKKVISANDYDLAKNQFDNAKQNLVAAEENYEIIQTGTTDDVGNAATTQIKATISGMVLSVPVKIGTQVIEANNFNEGTTLATIAKVDDLIFDGKIDESEVGKISEGLPLEITIGALQGQKFEAILDYISPQGVEENSAVQFEIEGTLINHESVFIRAGLSANASIILEKAENVLAIKEGLLQFDKETKKPYVEVEVEDQKFERREVELGLSNGVHVEIKKGIAKDDKIKVWNKVEQNEKPKRGRRG</sequence>
<feature type="domain" description="CzcB-like alpha-helical hairpin" evidence="4">
    <location>
        <begin position="103"/>
        <end position="157"/>
    </location>
</feature>
<dbReference type="InterPro" id="IPR058648">
    <property type="entry name" value="HH_CzcB-like"/>
</dbReference>
<gene>
    <name evidence="5" type="ORF">G7034_05570</name>
</gene>
<keyword evidence="3" id="KW-0472">Membrane</keyword>
<reference evidence="5" key="1">
    <citation type="submission" date="2020-03" db="EMBL/GenBank/DDBJ databases">
        <title>Psychroflexus Maritimus sp. nov., isolate from marine sediment.</title>
        <authorList>
            <person name="Zhong Y.-L."/>
        </authorList>
    </citation>
    <scope>NUCLEOTIDE SEQUENCE</scope>
    <source>
        <strain evidence="5">C1</strain>
    </source>
</reference>
<evidence type="ECO:0000256" key="2">
    <source>
        <dbReference type="SAM" id="Coils"/>
    </source>
</evidence>
<evidence type="ECO:0000259" key="4">
    <source>
        <dbReference type="Pfam" id="PF25893"/>
    </source>
</evidence>
<comment type="similarity">
    <text evidence="1">Belongs to the membrane fusion protein (MFP) (TC 8.A.1) family.</text>
</comment>
<dbReference type="Proteomes" id="UP000643701">
    <property type="component" value="Unassembled WGS sequence"/>
</dbReference>
<comment type="caution">
    <text evidence="5">The sequence shown here is derived from an EMBL/GenBank/DDBJ whole genome shotgun (WGS) entry which is preliminary data.</text>
</comment>
<dbReference type="EMBL" id="JAANAS010000040">
    <property type="protein sequence ID" value="NGZ89717.1"/>
    <property type="molecule type" value="Genomic_DNA"/>
</dbReference>
<keyword evidence="6" id="KW-1185">Reference proteome</keyword>
<keyword evidence="2" id="KW-0175">Coiled coil</keyword>
<dbReference type="PANTHER" id="PTHR30469:SF33">
    <property type="entry name" value="SLR1207 PROTEIN"/>
    <property type="match status" value="1"/>
</dbReference>